<keyword evidence="4" id="KW-0223">Dioxygenase</keyword>
<evidence type="ECO:0000256" key="6">
    <source>
        <dbReference type="ARBA" id="ARBA00023004"/>
    </source>
</evidence>
<evidence type="ECO:0000256" key="3">
    <source>
        <dbReference type="ARBA" id="ARBA00022723"/>
    </source>
</evidence>
<evidence type="ECO:0000313" key="8">
    <source>
        <dbReference type="EMBL" id="KAK5061905.1"/>
    </source>
</evidence>
<evidence type="ECO:0000256" key="2">
    <source>
        <dbReference type="ARBA" id="ARBA00013127"/>
    </source>
</evidence>
<keyword evidence="9" id="KW-1185">Reference proteome</keyword>
<dbReference type="EMBL" id="JAVRRF010000009">
    <property type="protein sequence ID" value="KAK5061905.1"/>
    <property type="molecule type" value="Genomic_DNA"/>
</dbReference>
<dbReference type="Proteomes" id="UP001345691">
    <property type="component" value="Unassembled WGS sequence"/>
</dbReference>
<name>A0ABR0JDJ0_9EURO</name>
<evidence type="ECO:0000256" key="4">
    <source>
        <dbReference type="ARBA" id="ARBA00022964"/>
    </source>
</evidence>
<keyword evidence="6" id="KW-0408">Iron</keyword>
<evidence type="ECO:0000256" key="1">
    <source>
        <dbReference type="ARBA" id="ARBA00004704"/>
    </source>
</evidence>
<dbReference type="InterPro" id="IPR046452">
    <property type="entry name" value="HgmA_N"/>
</dbReference>
<accession>A0ABR0JDJ0</accession>
<dbReference type="Pfam" id="PF20510">
    <property type="entry name" value="HgmA_N"/>
    <property type="match status" value="1"/>
</dbReference>
<gene>
    <name evidence="8" type="ORF">LTR69_005089</name>
</gene>
<dbReference type="InterPro" id="IPR011051">
    <property type="entry name" value="RmlC_Cupin_sf"/>
</dbReference>
<dbReference type="SUPFAM" id="SSF51182">
    <property type="entry name" value="RmlC-like cupins"/>
    <property type="match status" value="1"/>
</dbReference>
<comment type="caution">
    <text evidence="8">The sequence shown here is derived from an EMBL/GenBank/DDBJ whole genome shotgun (WGS) entry which is preliminary data.</text>
</comment>
<dbReference type="EC" id="1.13.11.5" evidence="2"/>
<dbReference type="PANTHER" id="PTHR11056:SF0">
    <property type="entry name" value="HOMOGENTISATE 1,2-DIOXYGENASE"/>
    <property type="match status" value="1"/>
</dbReference>
<evidence type="ECO:0000313" key="9">
    <source>
        <dbReference type="Proteomes" id="UP001345691"/>
    </source>
</evidence>
<comment type="pathway">
    <text evidence="1">Amino-acid degradation; L-phenylalanine degradation; acetoacetate and fumarate from L-phenylalanine: step 4/6.</text>
</comment>
<organism evidence="8 9">
    <name type="scientific">Exophiala sideris</name>
    <dbReference type="NCBI Taxonomy" id="1016849"/>
    <lineage>
        <taxon>Eukaryota</taxon>
        <taxon>Fungi</taxon>
        <taxon>Dikarya</taxon>
        <taxon>Ascomycota</taxon>
        <taxon>Pezizomycotina</taxon>
        <taxon>Eurotiomycetes</taxon>
        <taxon>Chaetothyriomycetidae</taxon>
        <taxon>Chaetothyriales</taxon>
        <taxon>Herpotrichiellaceae</taxon>
        <taxon>Exophiala</taxon>
    </lineage>
</organism>
<protein>
    <recommendedName>
        <fullName evidence="2">homogentisate 1,2-dioxygenase</fullName>
        <ecNumber evidence="2">1.13.11.5</ecNumber>
    </recommendedName>
</protein>
<sequence length="112" mass="12271">MVASFGLHNPNVHFTPFTFEWGPLGQASTSDPTSFWQGIKTIAGHGDPTLKEGLAVHQYAANVSMGKQAFVNHDGDFLIIPVQGRLDIQTELGRSTFKRSSEPTTNSRNWGL</sequence>
<proteinExistence type="predicted"/>
<dbReference type="InterPro" id="IPR005708">
    <property type="entry name" value="Homogentis_dOase"/>
</dbReference>
<feature type="domain" description="Homogentisate 1,2-dioxygenase N-terminal" evidence="7">
    <location>
        <begin position="12"/>
        <end position="96"/>
    </location>
</feature>
<evidence type="ECO:0000256" key="5">
    <source>
        <dbReference type="ARBA" id="ARBA00023002"/>
    </source>
</evidence>
<reference evidence="8 9" key="1">
    <citation type="submission" date="2023-08" db="EMBL/GenBank/DDBJ databases">
        <title>Black Yeasts Isolated from many extreme environments.</title>
        <authorList>
            <person name="Coleine C."/>
            <person name="Stajich J.E."/>
            <person name="Selbmann L."/>
        </authorList>
    </citation>
    <scope>NUCLEOTIDE SEQUENCE [LARGE SCALE GENOMIC DNA]</scope>
    <source>
        <strain evidence="8 9">CCFEE 6328</strain>
    </source>
</reference>
<keyword evidence="3" id="KW-0479">Metal-binding</keyword>
<dbReference type="PANTHER" id="PTHR11056">
    <property type="entry name" value="HOMOGENTISATE 1,2-DIOXYGENASE"/>
    <property type="match status" value="1"/>
</dbReference>
<keyword evidence="5" id="KW-0560">Oxidoreductase</keyword>
<evidence type="ECO:0000259" key="7">
    <source>
        <dbReference type="Pfam" id="PF20510"/>
    </source>
</evidence>